<dbReference type="InterPro" id="IPR052514">
    <property type="entry name" value="SAM-dependent_MTase"/>
</dbReference>
<dbReference type="EMBL" id="CP099464">
    <property type="protein sequence ID" value="UUO16214.1"/>
    <property type="molecule type" value="Genomic_DNA"/>
</dbReference>
<proteinExistence type="predicted"/>
<dbReference type="GO" id="GO:0032259">
    <property type="term" value="P:methylation"/>
    <property type="evidence" value="ECO:0007669"/>
    <property type="project" value="UniProtKB-KW"/>
</dbReference>
<dbReference type="Pfam" id="PF05050">
    <property type="entry name" value="Methyltransf_21"/>
    <property type="match status" value="1"/>
</dbReference>
<dbReference type="PANTHER" id="PTHR34203">
    <property type="entry name" value="METHYLTRANSFERASE, FKBM FAMILY PROTEIN"/>
    <property type="match status" value="1"/>
</dbReference>
<dbReference type="Gene3D" id="3.40.50.150">
    <property type="entry name" value="Vaccinia Virus protein VP39"/>
    <property type="match status" value="1"/>
</dbReference>
<keyword evidence="2" id="KW-0489">Methyltransferase</keyword>
<protein>
    <submittedName>
        <fullName evidence="2">FkbM family methyltransferase</fullName>
    </submittedName>
</protein>
<gene>
    <name evidence="2" type="ORF">NG743_03965</name>
</gene>
<dbReference type="InterPro" id="IPR006342">
    <property type="entry name" value="FkbM_mtfrase"/>
</dbReference>
<dbReference type="RefSeq" id="WP_257121558.1">
    <property type="nucleotide sequence ID" value="NZ_CP099464.1"/>
</dbReference>
<sequence>MLEYVGMKILDTWGKIGIAPGWHYQTIENFSLMLKTPFYVTGILPNGCFISCNLKDHVQSQIYFLGVYEPIESYLFTKMLKPGMTVIDAGANVGQYSLLASNLVGANGSVHSFEPVPKTFAILNNNVVNNKISNIYLNQAALWNESKRIKLSLDKQMSDNIGSYTMGINDSFTEEVESISISLDEYVASKSIKKVDLIKMDIEGAEFCALLGMKGMIERDYPIILAEINRIALQKLGYNPEEIWVLLTNKFGYNGYLIDNGCFQELSDVSQINQKILSLSIDL</sequence>
<feature type="domain" description="Methyltransferase FkbM" evidence="1">
    <location>
        <begin position="88"/>
        <end position="253"/>
    </location>
</feature>
<keyword evidence="3" id="KW-1185">Reference proteome</keyword>
<dbReference type="NCBIfam" id="TIGR01444">
    <property type="entry name" value="fkbM_fam"/>
    <property type="match status" value="1"/>
</dbReference>
<dbReference type="SUPFAM" id="SSF53335">
    <property type="entry name" value="S-adenosyl-L-methionine-dependent methyltransferases"/>
    <property type="match status" value="1"/>
</dbReference>
<dbReference type="Proteomes" id="UP001057561">
    <property type="component" value="Chromosome"/>
</dbReference>
<evidence type="ECO:0000313" key="3">
    <source>
        <dbReference type="Proteomes" id="UP001057561"/>
    </source>
</evidence>
<dbReference type="PANTHER" id="PTHR34203:SF15">
    <property type="entry name" value="SLL1173 PROTEIN"/>
    <property type="match status" value="1"/>
</dbReference>
<name>A0ABY5M300_9CYAN</name>
<accession>A0ABY5M300</accession>
<dbReference type="GO" id="GO:0008168">
    <property type="term" value="F:methyltransferase activity"/>
    <property type="evidence" value="ECO:0007669"/>
    <property type="project" value="UniProtKB-KW"/>
</dbReference>
<organism evidence="2 3">
    <name type="scientific">Dolichospermum heterosporum TAC447</name>
    <dbReference type="NCBI Taxonomy" id="747523"/>
    <lineage>
        <taxon>Bacteria</taxon>
        <taxon>Bacillati</taxon>
        <taxon>Cyanobacteriota</taxon>
        <taxon>Cyanophyceae</taxon>
        <taxon>Nostocales</taxon>
        <taxon>Aphanizomenonaceae</taxon>
        <taxon>Dolichospermum</taxon>
        <taxon>Dolichospermum heterosporum</taxon>
    </lineage>
</organism>
<dbReference type="InterPro" id="IPR029063">
    <property type="entry name" value="SAM-dependent_MTases_sf"/>
</dbReference>
<evidence type="ECO:0000313" key="2">
    <source>
        <dbReference type="EMBL" id="UUO16214.1"/>
    </source>
</evidence>
<reference evidence="2" key="1">
    <citation type="submission" date="2022-06" db="EMBL/GenBank/DDBJ databases">
        <title>Nostosin G and Spiroidesin B from the Cyanobacterium Dolichospermum sp. NIES-1697.</title>
        <authorList>
            <person name="Phan C.-S."/>
            <person name="Mehjabin J.J."/>
            <person name="Anas A.R.J."/>
            <person name="Hayasaka M."/>
            <person name="Onoki R."/>
            <person name="Wang J."/>
            <person name="Umezawa T."/>
            <person name="Washio K."/>
            <person name="Morikawa M."/>
            <person name="Okino T."/>
        </authorList>
    </citation>
    <scope>NUCLEOTIDE SEQUENCE</scope>
    <source>
        <strain evidence="2">NIES-1697</strain>
    </source>
</reference>
<evidence type="ECO:0000259" key="1">
    <source>
        <dbReference type="Pfam" id="PF05050"/>
    </source>
</evidence>
<keyword evidence="2" id="KW-0808">Transferase</keyword>